<comment type="caution">
    <text evidence="3">The sequence shown here is derived from an EMBL/GenBank/DDBJ whole genome shotgun (WGS) entry which is preliminary data.</text>
</comment>
<dbReference type="Proteomes" id="UP001200034">
    <property type="component" value="Unassembled WGS sequence"/>
</dbReference>
<keyword evidence="4" id="KW-1185">Reference proteome</keyword>
<dbReference type="GO" id="GO:0004656">
    <property type="term" value="F:procollagen-proline 4-dioxygenase activity"/>
    <property type="evidence" value="ECO:0007669"/>
    <property type="project" value="InterPro"/>
</dbReference>
<sequence length="486" mass="54312">MPQAIRFLWLLCLVAAASRVVCADSEEHLRELVATETSLIDALREYIAGLEQQLLTLKQATSAIDEIHQRVGNEAEQYIGNPLNVLAILKRFQSVWPKIEQQANATLKLAEHVPDYELELPLPSEEDYETALLNLLRLQSVYELEPATLSLGIVNGLKLGSAMSWSDCLEMARKSDRNGDYAVAKYWVATALGKLPAAGNATNGSISEQDRGKVQILEASVNMDYRAGEFLSALATAKELLLLRPANQNVQKAKAKIERALSGAQQKQLPAHKSKAKLSKSVEQLLIDELCRSATRQVTTGSRLLECRQDVVNLRMLRLEQLSEDPHIMLYHDVLSFRQTNKLISLLDDKPQQQRSKAASSFAPMELSRLGQKMLRGINYQLDDVGQPAELSLWQARRHSHEHVTAPEVASTTAEHVQHVARAMLQLHESKLGGALAFPQLELSVNVPRGSLLYWRIRSINELQSRLDYRSRQLVCPVLLGTQLCK</sequence>
<evidence type="ECO:0000313" key="3">
    <source>
        <dbReference type="EMBL" id="KAH8381547.1"/>
    </source>
</evidence>
<dbReference type="Gene3D" id="1.25.40.10">
    <property type="entry name" value="Tetratricopeptide repeat domain"/>
    <property type="match status" value="1"/>
</dbReference>
<dbReference type="InterPro" id="IPR013547">
    <property type="entry name" value="P4H_N"/>
</dbReference>
<evidence type="ECO:0000259" key="2">
    <source>
        <dbReference type="Pfam" id="PF08336"/>
    </source>
</evidence>
<name>A0AAD4PNK9_9MUSC</name>
<feature type="chain" id="PRO_5042239183" description="Prolyl 4-hydroxylase N-terminal domain-containing protein" evidence="1">
    <location>
        <begin position="24"/>
        <end position="486"/>
    </location>
</feature>
<keyword evidence="1" id="KW-0732">Signal</keyword>
<gene>
    <name evidence="3" type="ORF">KR093_007815</name>
</gene>
<feature type="signal peptide" evidence="1">
    <location>
        <begin position="1"/>
        <end position="23"/>
    </location>
</feature>
<dbReference type="Pfam" id="PF08336">
    <property type="entry name" value="P4Ha_N"/>
    <property type="match status" value="1"/>
</dbReference>
<reference evidence="3" key="1">
    <citation type="journal article" date="2021" name="Mol. Ecol. Resour.">
        <title>Phylogenomic analyses of the genus Drosophila reveals genomic signals of climate adaptation.</title>
        <authorList>
            <person name="Li F."/>
            <person name="Rane R.V."/>
            <person name="Luria V."/>
            <person name="Xiong Z."/>
            <person name="Chen J."/>
            <person name="Li Z."/>
            <person name="Catullo R.A."/>
            <person name="Griffin P.C."/>
            <person name="Schiffer M."/>
            <person name="Pearce S."/>
            <person name="Lee S.F."/>
            <person name="McElroy K."/>
            <person name="Stocker A."/>
            <person name="Shirriffs J."/>
            <person name="Cockerell F."/>
            <person name="Coppin C."/>
            <person name="Sgro C.M."/>
            <person name="Karger A."/>
            <person name="Cain J.W."/>
            <person name="Weber J.A."/>
            <person name="Santpere G."/>
            <person name="Kirschner M.W."/>
            <person name="Hoffmann A.A."/>
            <person name="Oakeshott J.G."/>
            <person name="Zhang G."/>
        </authorList>
    </citation>
    <scope>NUCLEOTIDE SEQUENCE</scope>
    <source>
        <strain evidence="3">BGI-SZ-2011g</strain>
    </source>
</reference>
<dbReference type="GO" id="GO:0005783">
    <property type="term" value="C:endoplasmic reticulum"/>
    <property type="evidence" value="ECO:0007669"/>
    <property type="project" value="InterPro"/>
</dbReference>
<protein>
    <recommendedName>
        <fullName evidence="2">Prolyl 4-hydroxylase N-terminal domain-containing protein</fullName>
    </recommendedName>
</protein>
<feature type="domain" description="Prolyl 4-hydroxylase N-terminal" evidence="2">
    <location>
        <begin position="25"/>
        <end position="156"/>
    </location>
</feature>
<proteinExistence type="predicted"/>
<dbReference type="InterPro" id="IPR011990">
    <property type="entry name" value="TPR-like_helical_dom_sf"/>
</dbReference>
<dbReference type="Gene3D" id="6.10.140.1460">
    <property type="match status" value="1"/>
</dbReference>
<evidence type="ECO:0000256" key="1">
    <source>
        <dbReference type="SAM" id="SignalP"/>
    </source>
</evidence>
<dbReference type="AlphaFoldDB" id="A0AAD4PNK9"/>
<accession>A0AAD4PNK9</accession>
<organism evidence="3 4">
    <name type="scientific">Drosophila rubida</name>
    <dbReference type="NCBI Taxonomy" id="30044"/>
    <lineage>
        <taxon>Eukaryota</taxon>
        <taxon>Metazoa</taxon>
        <taxon>Ecdysozoa</taxon>
        <taxon>Arthropoda</taxon>
        <taxon>Hexapoda</taxon>
        <taxon>Insecta</taxon>
        <taxon>Pterygota</taxon>
        <taxon>Neoptera</taxon>
        <taxon>Endopterygota</taxon>
        <taxon>Diptera</taxon>
        <taxon>Brachycera</taxon>
        <taxon>Muscomorpha</taxon>
        <taxon>Ephydroidea</taxon>
        <taxon>Drosophilidae</taxon>
        <taxon>Drosophila</taxon>
    </lineage>
</organism>
<dbReference type="Gene3D" id="2.60.120.620">
    <property type="entry name" value="q2cbj1_9rhob like domain"/>
    <property type="match status" value="1"/>
</dbReference>
<evidence type="ECO:0000313" key="4">
    <source>
        <dbReference type="Proteomes" id="UP001200034"/>
    </source>
</evidence>
<dbReference type="EMBL" id="JAJJHW010000824">
    <property type="protein sequence ID" value="KAH8381547.1"/>
    <property type="molecule type" value="Genomic_DNA"/>
</dbReference>